<name>A0A8S5LGI7_9CAUD</name>
<sequence length="50" mass="5554">MSSLTLDRMVCRLLLLCRLSAIWCAARVSRHDWFDSKGGTMTLRPAAATA</sequence>
<evidence type="ECO:0000313" key="1">
    <source>
        <dbReference type="EMBL" id="DAD68999.1"/>
    </source>
</evidence>
<protein>
    <submittedName>
        <fullName evidence="1">Uncharacterized protein</fullName>
    </submittedName>
</protein>
<proteinExistence type="predicted"/>
<reference evidence="1" key="1">
    <citation type="journal article" date="2021" name="Proc. Natl. Acad. Sci. U.S.A.">
        <title>A Catalog of Tens of Thousands of Viruses from Human Metagenomes Reveals Hidden Associations with Chronic Diseases.</title>
        <authorList>
            <person name="Tisza M.J."/>
            <person name="Buck C.B."/>
        </authorList>
    </citation>
    <scope>NUCLEOTIDE SEQUENCE</scope>
    <source>
        <strain evidence="1">CtDo63</strain>
    </source>
</reference>
<accession>A0A8S5LGI7</accession>
<dbReference type="EMBL" id="BK014713">
    <property type="protein sequence ID" value="DAD68999.1"/>
    <property type="molecule type" value="Genomic_DNA"/>
</dbReference>
<organism evidence="1">
    <name type="scientific">Siphoviridae sp. ctDo63</name>
    <dbReference type="NCBI Taxonomy" id="2823571"/>
    <lineage>
        <taxon>Viruses</taxon>
        <taxon>Duplodnaviria</taxon>
        <taxon>Heunggongvirae</taxon>
        <taxon>Uroviricota</taxon>
        <taxon>Caudoviricetes</taxon>
    </lineage>
</organism>